<feature type="domain" description="HTH merR-type" evidence="5">
    <location>
        <begin position="1"/>
        <end position="69"/>
    </location>
</feature>
<proteinExistence type="predicted"/>
<dbReference type="PROSITE" id="PS50937">
    <property type="entry name" value="HTH_MERR_2"/>
    <property type="match status" value="1"/>
</dbReference>
<dbReference type="CDD" id="cd00592">
    <property type="entry name" value="HTH_MerR-like"/>
    <property type="match status" value="1"/>
</dbReference>
<dbReference type="InterPro" id="IPR047057">
    <property type="entry name" value="MerR_fam"/>
</dbReference>
<organism evidence="6 7">
    <name type="scientific">Marvinbryantia formatexigens DSM 14469</name>
    <dbReference type="NCBI Taxonomy" id="478749"/>
    <lineage>
        <taxon>Bacteria</taxon>
        <taxon>Bacillati</taxon>
        <taxon>Bacillota</taxon>
        <taxon>Clostridia</taxon>
        <taxon>Lachnospirales</taxon>
        <taxon>Lachnospiraceae</taxon>
        <taxon>Marvinbryantia</taxon>
    </lineage>
</organism>
<keyword evidence="7" id="KW-1185">Reference proteome</keyword>
<dbReference type="InterPro" id="IPR009061">
    <property type="entry name" value="DNA-bd_dom_put_sf"/>
</dbReference>
<name>C6LH40_9FIRM</name>
<evidence type="ECO:0000313" key="6">
    <source>
        <dbReference type="EMBL" id="EET60099.1"/>
    </source>
</evidence>
<keyword evidence="2" id="KW-0805">Transcription regulation</keyword>
<keyword evidence="3" id="KW-0238">DNA-binding</keyword>
<dbReference type="GO" id="GO:0003700">
    <property type="term" value="F:DNA-binding transcription factor activity"/>
    <property type="evidence" value="ECO:0007669"/>
    <property type="project" value="InterPro"/>
</dbReference>
<evidence type="ECO:0000256" key="4">
    <source>
        <dbReference type="ARBA" id="ARBA00023163"/>
    </source>
</evidence>
<dbReference type="RefSeq" id="WP_006862737.1">
    <property type="nucleotide sequence ID" value="NZ_ACCL02000013.1"/>
</dbReference>
<dbReference type="SUPFAM" id="SSF46955">
    <property type="entry name" value="Putative DNA-binding domain"/>
    <property type="match status" value="1"/>
</dbReference>
<gene>
    <name evidence="6" type="ORF">BRYFOR_07950</name>
</gene>
<dbReference type="Pfam" id="PF13411">
    <property type="entry name" value="MerR_1"/>
    <property type="match status" value="1"/>
</dbReference>
<evidence type="ECO:0000259" key="5">
    <source>
        <dbReference type="PROSITE" id="PS50937"/>
    </source>
</evidence>
<dbReference type="PANTHER" id="PTHR30204">
    <property type="entry name" value="REDOX-CYCLING DRUG-SENSING TRANSCRIPTIONAL ACTIVATOR SOXR"/>
    <property type="match status" value="1"/>
</dbReference>
<protein>
    <submittedName>
        <fullName evidence="6">Transcriptional regulator, MerR family</fullName>
    </submittedName>
</protein>
<reference evidence="6" key="1">
    <citation type="submission" date="2009-07" db="EMBL/GenBank/DDBJ databases">
        <authorList>
            <person name="Weinstock G."/>
            <person name="Sodergren E."/>
            <person name="Clifton S."/>
            <person name="Fulton L."/>
            <person name="Fulton B."/>
            <person name="Courtney L."/>
            <person name="Fronick C."/>
            <person name="Harrison M."/>
            <person name="Strong C."/>
            <person name="Farmer C."/>
            <person name="Delahaunty K."/>
            <person name="Markovic C."/>
            <person name="Hall O."/>
            <person name="Minx P."/>
            <person name="Tomlinson C."/>
            <person name="Mitreva M."/>
            <person name="Nelson J."/>
            <person name="Hou S."/>
            <person name="Wollam A."/>
            <person name="Pepin K.H."/>
            <person name="Johnson M."/>
            <person name="Bhonagiri V."/>
            <person name="Nash W.E."/>
            <person name="Warren W."/>
            <person name="Chinwalla A."/>
            <person name="Mardis E.R."/>
            <person name="Wilson R.K."/>
        </authorList>
    </citation>
    <scope>NUCLEOTIDE SEQUENCE [LARGE SCALE GENOMIC DNA]</scope>
    <source>
        <strain evidence="6">DSM 14469</strain>
    </source>
</reference>
<dbReference type="eggNOG" id="COG0789">
    <property type="taxonomic scope" value="Bacteria"/>
</dbReference>
<keyword evidence="1" id="KW-0678">Repressor</keyword>
<evidence type="ECO:0000313" key="7">
    <source>
        <dbReference type="Proteomes" id="UP000005561"/>
    </source>
</evidence>
<dbReference type="InterPro" id="IPR000551">
    <property type="entry name" value="MerR-type_HTH_dom"/>
</dbReference>
<sequence length="277" mass="31716">MTIKEVEEQTGLSRSNVRFYEKEKLIAPARNESNGYRDYSESDIENIKKIAYLRTLGISIEDIRNLIAEEATLHEVLQKQNDILGSQIADLNTAKILCEKMLDDESISYKDLKVEQYVTEPEEYWNDNKPVFKMDSVSFLYIWGSFFTWAVITVICLLTALLSYAKLPLEIPVQWSDGAASALVDRRFIFAYPAACIVIRYFIRPLIYGKLQMKAFHSKVMTEYLTNYICFAALSVEIFTVLFVYGRVKNVVIVLAVDTAVLIGVLLRGFTKNKPLL</sequence>
<dbReference type="EMBL" id="ACCL02000013">
    <property type="protein sequence ID" value="EET60099.1"/>
    <property type="molecule type" value="Genomic_DNA"/>
</dbReference>
<evidence type="ECO:0000256" key="2">
    <source>
        <dbReference type="ARBA" id="ARBA00023015"/>
    </source>
</evidence>
<evidence type="ECO:0000256" key="3">
    <source>
        <dbReference type="ARBA" id="ARBA00023125"/>
    </source>
</evidence>
<accession>C6LH40</accession>
<dbReference type="Proteomes" id="UP000005561">
    <property type="component" value="Unassembled WGS sequence"/>
</dbReference>
<dbReference type="Gene3D" id="1.10.1660.10">
    <property type="match status" value="1"/>
</dbReference>
<dbReference type="GO" id="GO:0003677">
    <property type="term" value="F:DNA binding"/>
    <property type="evidence" value="ECO:0007669"/>
    <property type="project" value="UniProtKB-KW"/>
</dbReference>
<dbReference type="PANTHER" id="PTHR30204:SF69">
    <property type="entry name" value="MERR-FAMILY TRANSCRIPTIONAL REGULATOR"/>
    <property type="match status" value="1"/>
</dbReference>
<dbReference type="SMART" id="SM00422">
    <property type="entry name" value="HTH_MERR"/>
    <property type="match status" value="1"/>
</dbReference>
<dbReference type="OrthoDB" id="122388at2"/>
<comment type="caution">
    <text evidence="6">The sequence shown here is derived from an EMBL/GenBank/DDBJ whole genome shotgun (WGS) entry which is preliminary data.</text>
</comment>
<dbReference type="STRING" id="168384.SAMN05660368_02720"/>
<keyword evidence="4" id="KW-0804">Transcription</keyword>
<evidence type="ECO:0000256" key="1">
    <source>
        <dbReference type="ARBA" id="ARBA00022491"/>
    </source>
</evidence>
<dbReference type="AlphaFoldDB" id="C6LH40"/>